<dbReference type="Proteomes" id="UP000799439">
    <property type="component" value="Unassembled WGS sequence"/>
</dbReference>
<protein>
    <submittedName>
        <fullName evidence="1">Uncharacterized protein</fullName>
    </submittedName>
</protein>
<accession>A0A9P4J2V2</accession>
<evidence type="ECO:0000313" key="1">
    <source>
        <dbReference type="EMBL" id="KAF2154447.1"/>
    </source>
</evidence>
<comment type="caution">
    <text evidence="1">The sequence shown here is derived from an EMBL/GenBank/DDBJ whole genome shotgun (WGS) entry which is preliminary data.</text>
</comment>
<name>A0A9P4J2V2_9PEZI</name>
<reference evidence="1" key="1">
    <citation type="journal article" date="2020" name="Stud. Mycol.">
        <title>101 Dothideomycetes genomes: a test case for predicting lifestyles and emergence of pathogens.</title>
        <authorList>
            <person name="Haridas S."/>
            <person name="Albert R."/>
            <person name="Binder M."/>
            <person name="Bloem J."/>
            <person name="Labutti K."/>
            <person name="Salamov A."/>
            <person name="Andreopoulos B."/>
            <person name="Baker S."/>
            <person name="Barry K."/>
            <person name="Bills G."/>
            <person name="Bluhm B."/>
            <person name="Cannon C."/>
            <person name="Castanera R."/>
            <person name="Culley D."/>
            <person name="Daum C."/>
            <person name="Ezra D."/>
            <person name="Gonzalez J."/>
            <person name="Henrissat B."/>
            <person name="Kuo A."/>
            <person name="Liang C."/>
            <person name="Lipzen A."/>
            <person name="Lutzoni F."/>
            <person name="Magnuson J."/>
            <person name="Mondo S."/>
            <person name="Nolan M."/>
            <person name="Ohm R."/>
            <person name="Pangilinan J."/>
            <person name="Park H.-J."/>
            <person name="Ramirez L."/>
            <person name="Alfaro M."/>
            <person name="Sun H."/>
            <person name="Tritt A."/>
            <person name="Yoshinaga Y."/>
            <person name="Zwiers L.-H."/>
            <person name="Turgeon B."/>
            <person name="Goodwin S."/>
            <person name="Spatafora J."/>
            <person name="Crous P."/>
            <person name="Grigoriev I."/>
        </authorList>
    </citation>
    <scope>NUCLEOTIDE SEQUENCE</scope>
    <source>
        <strain evidence="1">CBS 260.36</strain>
    </source>
</reference>
<dbReference type="AlphaFoldDB" id="A0A9P4J2V2"/>
<gene>
    <name evidence="1" type="ORF">K461DRAFT_129511</name>
</gene>
<proteinExistence type="predicted"/>
<evidence type="ECO:0000313" key="2">
    <source>
        <dbReference type="Proteomes" id="UP000799439"/>
    </source>
</evidence>
<sequence length="86" mass="9486">MVRLDQTSAIVPSISVVNHTCWICLAWPDRCELRASSICCLTIVLIQDIYPAYLAALMTLLTIMQRTTDSHALPLLDPGSTRVSTP</sequence>
<dbReference type="EMBL" id="ML996084">
    <property type="protein sequence ID" value="KAF2154447.1"/>
    <property type="molecule type" value="Genomic_DNA"/>
</dbReference>
<keyword evidence="2" id="KW-1185">Reference proteome</keyword>
<organism evidence="1 2">
    <name type="scientific">Myriangium duriaei CBS 260.36</name>
    <dbReference type="NCBI Taxonomy" id="1168546"/>
    <lineage>
        <taxon>Eukaryota</taxon>
        <taxon>Fungi</taxon>
        <taxon>Dikarya</taxon>
        <taxon>Ascomycota</taxon>
        <taxon>Pezizomycotina</taxon>
        <taxon>Dothideomycetes</taxon>
        <taxon>Dothideomycetidae</taxon>
        <taxon>Myriangiales</taxon>
        <taxon>Myriangiaceae</taxon>
        <taxon>Myriangium</taxon>
    </lineage>
</organism>